<dbReference type="RefSeq" id="WP_063262887.1">
    <property type="nucleotide sequence ID" value="NZ_LJKE01000104.1"/>
</dbReference>
<proteinExistence type="predicted"/>
<accession>A0A164LB61</accession>
<dbReference type="AlphaFoldDB" id="A0A164LB61"/>
<dbReference type="EMBL" id="LJKE01000104">
    <property type="protein sequence ID" value="KZD55625.1"/>
    <property type="molecule type" value="Genomic_DNA"/>
</dbReference>
<dbReference type="Proteomes" id="UP000076482">
    <property type="component" value="Unassembled WGS sequence"/>
</dbReference>
<reference evidence="1 2" key="1">
    <citation type="submission" date="2015-09" db="EMBL/GenBank/DDBJ databases">
        <title>Bacillus cereus food isolates.</title>
        <authorList>
            <person name="Boekhorst J."/>
        </authorList>
    </citation>
    <scope>NUCLEOTIDE SEQUENCE [LARGE SCALE GENOMIC DNA]</scope>
    <source>
        <strain evidence="1 2">B4088</strain>
    </source>
</reference>
<comment type="caution">
    <text evidence="1">The sequence shown here is derived from an EMBL/GenBank/DDBJ whole genome shotgun (WGS) entry which is preliminary data.</text>
</comment>
<sequence>MKALNNLFKETGLSPRNIFNIDDLHSILRSATTEEFDFKIEIAVESFWRQAKALVFKGWRKHYPNIEHIDLNVLDSLDLLIWPVLIEQISSSRNDLVCHIHFSDTVEGLTLDESLLNHITIIDPNSADFLKQQELGIRIDHELATVIDKIIIEKVQQFVDQSNFISKLKDALVHEIEALWEELGDIPFVENKNFELILTEPWLHFEAGAKQEHIWRWFDNAHPKGVHWLMFEGQ</sequence>
<gene>
    <name evidence="1" type="ORF">B4088_5370</name>
</gene>
<organism evidence="1 2">
    <name type="scientific">Bacillus cereus</name>
    <dbReference type="NCBI Taxonomy" id="1396"/>
    <lineage>
        <taxon>Bacteria</taxon>
        <taxon>Bacillati</taxon>
        <taxon>Bacillota</taxon>
        <taxon>Bacilli</taxon>
        <taxon>Bacillales</taxon>
        <taxon>Bacillaceae</taxon>
        <taxon>Bacillus</taxon>
        <taxon>Bacillus cereus group</taxon>
    </lineage>
</organism>
<evidence type="ECO:0000313" key="1">
    <source>
        <dbReference type="EMBL" id="KZD55625.1"/>
    </source>
</evidence>
<protein>
    <submittedName>
        <fullName evidence="1">Uncharacterized protein</fullName>
    </submittedName>
</protein>
<evidence type="ECO:0000313" key="2">
    <source>
        <dbReference type="Proteomes" id="UP000076482"/>
    </source>
</evidence>
<dbReference type="PATRIC" id="fig|1396.535.peg.5931"/>
<name>A0A164LB61_BACCE</name>